<organism evidence="1">
    <name type="scientific">Sesamum latifolium</name>
    <dbReference type="NCBI Taxonomy" id="2727402"/>
    <lineage>
        <taxon>Eukaryota</taxon>
        <taxon>Viridiplantae</taxon>
        <taxon>Streptophyta</taxon>
        <taxon>Embryophyta</taxon>
        <taxon>Tracheophyta</taxon>
        <taxon>Spermatophyta</taxon>
        <taxon>Magnoliopsida</taxon>
        <taxon>eudicotyledons</taxon>
        <taxon>Gunneridae</taxon>
        <taxon>Pentapetalae</taxon>
        <taxon>asterids</taxon>
        <taxon>lamiids</taxon>
        <taxon>Lamiales</taxon>
        <taxon>Pedaliaceae</taxon>
        <taxon>Sesamum</taxon>
    </lineage>
</organism>
<dbReference type="EMBL" id="JACGWN010000008">
    <property type="protein sequence ID" value="KAL0438362.1"/>
    <property type="molecule type" value="Genomic_DNA"/>
</dbReference>
<accession>A0AAW2WDL0</accession>
<comment type="caution">
    <text evidence="1">The sequence shown here is derived from an EMBL/GenBank/DDBJ whole genome shotgun (WGS) entry which is preliminary data.</text>
</comment>
<reference evidence="1" key="2">
    <citation type="journal article" date="2024" name="Plant">
        <title>Genomic evolution and insights into agronomic trait innovations of Sesamum species.</title>
        <authorList>
            <person name="Miao H."/>
            <person name="Wang L."/>
            <person name="Qu L."/>
            <person name="Liu H."/>
            <person name="Sun Y."/>
            <person name="Le M."/>
            <person name="Wang Q."/>
            <person name="Wei S."/>
            <person name="Zheng Y."/>
            <person name="Lin W."/>
            <person name="Duan Y."/>
            <person name="Cao H."/>
            <person name="Xiong S."/>
            <person name="Wang X."/>
            <person name="Wei L."/>
            <person name="Li C."/>
            <person name="Ma Q."/>
            <person name="Ju M."/>
            <person name="Zhao R."/>
            <person name="Li G."/>
            <person name="Mu C."/>
            <person name="Tian Q."/>
            <person name="Mei H."/>
            <person name="Zhang T."/>
            <person name="Gao T."/>
            <person name="Zhang H."/>
        </authorList>
    </citation>
    <scope>NUCLEOTIDE SEQUENCE</scope>
    <source>
        <strain evidence="1">KEN1</strain>
    </source>
</reference>
<protein>
    <submittedName>
        <fullName evidence="1">Uncharacterized protein</fullName>
    </submittedName>
</protein>
<proteinExistence type="predicted"/>
<reference evidence="1" key="1">
    <citation type="submission" date="2020-06" db="EMBL/GenBank/DDBJ databases">
        <authorList>
            <person name="Li T."/>
            <person name="Hu X."/>
            <person name="Zhang T."/>
            <person name="Song X."/>
            <person name="Zhang H."/>
            <person name="Dai N."/>
            <person name="Sheng W."/>
            <person name="Hou X."/>
            <person name="Wei L."/>
        </authorList>
    </citation>
    <scope>NUCLEOTIDE SEQUENCE</scope>
    <source>
        <strain evidence="1">KEN1</strain>
        <tissue evidence="1">Leaf</tissue>
    </source>
</reference>
<evidence type="ECO:0000313" key="1">
    <source>
        <dbReference type="EMBL" id="KAL0438362.1"/>
    </source>
</evidence>
<sequence>MALARSNRRLNYALRFLSPLCRNDVNPYSSSSAAIDHQLDVVIGDEGDERPSLPAAELSPAETLVADNFIR</sequence>
<dbReference type="AlphaFoldDB" id="A0AAW2WDL0"/>
<gene>
    <name evidence="1" type="ORF">Slati_2319200</name>
</gene>
<name>A0AAW2WDL0_9LAMI</name>